<dbReference type="Proteomes" id="UP000235672">
    <property type="component" value="Unassembled WGS sequence"/>
</dbReference>
<organism evidence="2 3">
    <name type="scientific">Hyaloscypha hepaticicola</name>
    <dbReference type="NCBI Taxonomy" id="2082293"/>
    <lineage>
        <taxon>Eukaryota</taxon>
        <taxon>Fungi</taxon>
        <taxon>Dikarya</taxon>
        <taxon>Ascomycota</taxon>
        <taxon>Pezizomycotina</taxon>
        <taxon>Leotiomycetes</taxon>
        <taxon>Helotiales</taxon>
        <taxon>Hyaloscyphaceae</taxon>
        <taxon>Hyaloscypha</taxon>
    </lineage>
</organism>
<reference evidence="2 3" key="1">
    <citation type="submission" date="2016-05" db="EMBL/GenBank/DDBJ databases">
        <title>A degradative enzymes factory behind the ericoid mycorrhizal symbiosis.</title>
        <authorList>
            <consortium name="DOE Joint Genome Institute"/>
            <person name="Martino E."/>
            <person name="Morin E."/>
            <person name="Grelet G."/>
            <person name="Kuo A."/>
            <person name="Kohler A."/>
            <person name="Daghino S."/>
            <person name="Barry K."/>
            <person name="Choi C."/>
            <person name="Cichocki N."/>
            <person name="Clum A."/>
            <person name="Copeland A."/>
            <person name="Hainaut M."/>
            <person name="Haridas S."/>
            <person name="Labutti K."/>
            <person name="Lindquist E."/>
            <person name="Lipzen A."/>
            <person name="Khouja H.-R."/>
            <person name="Murat C."/>
            <person name="Ohm R."/>
            <person name="Olson A."/>
            <person name="Spatafora J."/>
            <person name="Veneault-Fourrey C."/>
            <person name="Henrissat B."/>
            <person name="Grigoriev I."/>
            <person name="Martin F."/>
            <person name="Perotto S."/>
        </authorList>
    </citation>
    <scope>NUCLEOTIDE SEQUENCE [LARGE SCALE GENOMIC DNA]</scope>
    <source>
        <strain evidence="2 3">UAMH 7357</strain>
    </source>
</reference>
<dbReference type="AlphaFoldDB" id="A0A2J6PHI8"/>
<name>A0A2J6PHI8_9HELO</name>
<dbReference type="OrthoDB" id="3560500at2759"/>
<dbReference type="EMBL" id="KZ613531">
    <property type="protein sequence ID" value="PMD13473.1"/>
    <property type="molecule type" value="Genomic_DNA"/>
</dbReference>
<proteinExistence type="predicted"/>
<evidence type="ECO:0000313" key="2">
    <source>
        <dbReference type="EMBL" id="PMD13473.1"/>
    </source>
</evidence>
<protein>
    <submittedName>
        <fullName evidence="2">Uncharacterized protein</fullName>
    </submittedName>
</protein>
<feature type="transmembrane region" description="Helical" evidence="1">
    <location>
        <begin position="6"/>
        <end position="29"/>
    </location>
</feature>
<keyword evidence="1" id="KW-0472">Membrane</keyword>
<evidence type="ECO:0000313" key="3">
    <source>
        <dbReference type="Proteomes" id="UP000235672"/>
    </source>
</evidence>
<sequence>MPGIIPTYYIALSAGNLALLTFAWGKLAAPAAPMIRRQRGRFVSSVQRISRLTMKKGPLPQGGHAA</sequence>
<gene>
    <name evidence="2" type="ORF">NA56DRAFT_651785</name>
</gene>
<accession>A0A2J6PHI8</accession>
<keyword evidence="1" id="KW-1133">Transmembrane helix</keyword>
<keyword evidence="1" id="KW-0812">Transmembrane</keyword>
<keyword evidence="3" id="KW-1185">Reference proteome</keyword>
<evidence type="ECO:0000256" key="1">
    <source>
        <dbReference type="SAM" id="Phobius"/>
    </source>
</evidence>